<evidence type="ECO:0000313" key="1">
    <source>
        <dbReference type="EMBL" id="RDX78788.1"/>
    </source>
</evidence>
<dbReference type="EMBL" id="QJKJ01008747">
    <property type="protein sequence ID" value="RDX78788.1"/>
    <property type="molecule type" value="Genomic_DNA"/>
</dbReference>
<dbReference type="AlphaFoldDB" id="A0A371FKD4"/>
<feature type="non-terminal residue" evidence="1">
    <location>
        <position position="1"/>
    </location>
</feature>
<organism evidence="1 2">
    <name type="scientific">Mucuna pruriens</name>
    <name type="common">Velvet bean</name>
    <name type="synonym">Dolichos pruriens</name>
    <dbReference type="NCBI Taxonomy" id="157652"/>
    <lineage>
        <taxon>Eukaryota</taxon>
        <taxon>Viridiplantae</taxon>
        <taxon>Streptophyta</taxon>
        <taxon>Embryophyta</taxon>
        <taxon>Tracheophyta</taxon>
        <taxon>Spermatophyta</taxon>
        <taxon>Magnoliopsida</taxon>
        <taxon>eudicotyledons</taxon>
        <taxon>Gunneridae</taxon>
        <taxon>Pentapetalae</taxon>
        <taxon>rosids</taxon>
        <taxon>fabids</taxon>
        <taxon>Fabales</taxon>
        <taxon>Fabaceae</taxon>
        <taxon>Papilionoideae</taxon>
        <taxon>50 kb inversion clade</taxon>
        <taxon>NPAAA clade</taxon>
        <taxon>indigoferoid/millettioid clade</taxon>
        <taxon>Phaseoleae</taxon>
        <taxon>Mucuna</taxon>
    </lineage>
</organism>
<name>A0A371FKD4_MUCPR</name>
<comment type="caution">
    <text evidence="1">The sequence shown here is derived from an EMBL/GenBank/DDBJ whole genome shotgun (WGS) entry which is preliminary data.</text>
</comment>
<accession>A0A371FKD4</accession>
<sequence length="167" mass="18669">MNTQQYPFIDGIIEAPLPVGWQNLNIDSLCKKLPSSMDELKAWASRSTTFSSTSIYPSLKENTHARWIKDVTNETYKTKSGTHIVSTYPNNEVDLGHNSWIVTRSASFEVGLGHNSWIMPMSSSLEVGLGHNSWIVPILLSRKVSLGQNSWIILRSPSLDINLSHNS</sequence>
<protein>
    <submittedName>
        <fullName evidence="1">Uncharacterized protein</fullName>
    </submittedName>
</protein>
<dbReference type="Proteomes" id="UP000257109">
    <property type="component" value="Unassembled WGS sequence"/>
</dbReference>
<gene>
    <name evidence="1" type="ORF">CR513_40880</name>
</gene>
<reference evidence="1" key="1">
    <citation type="submission" date="2018-05" db="EMBL/GenBank/DDBJ databases">
        <title>Draft genome of Mucuna pruriens seed.</title>
        <authorList>
            <person name="Nnadi N.E."/>
            <person name="Vos R."/>
            <person name="Hasami M.H."/>
            <person name="Devisetty U.K."/>
            <person name="Aguiy J.C."/>
        </authorList>
    </citation>
    <scope>NUCLEOTIDE SEQUENCE [LARGE SCALE GENOMIC DNA]</scope>
    <source>
        <strain evidence="1">JCA_2017</strain>
    </source>
</reference>
<evidence type="ECO:0000313" key="2">
    <source>
        <dbReference type="Proteomes" id="UP000257109"/>
    </source>
</evidence>
<proteinExistence type="predicted"/>
<keyword evidence="2" id="KW-1185">Reference proteome</keyword>